<evidence type="ECO:0000259" key="6">
    <source>
        <dbReference type="Pfam" id="PF05175"/>
    </source>
</evidence>
<dbReference type="PROSITE" id="PS00092">
    <property type="entry name" value="N6_MTASE"/>
    <property type="match status" value="1"/>
</dbReference>
<dbReference type="InterPro" id="IPR040758">
    <property type="entry name" value="PrmC_N"/>
</dbReference>
<comment type="caution">
    <text evidence="8">The sequence shown here is derived from an EMBL/GenBank/DDBJ whole genome shotgun (WGS) entry which is preliminary data.</text>
</comment>
<evidence type="ECO:0000256" key="2">
    <source>
        <dbReference type="ARBA" id="ARBA00022603"/>
    </source>
</evidence>
<keyword evidence="9" id="KW-1185">Reference proteome</keyword>
<evidence type="ECO:0000256" key="4">
    <source>
        <dbReference type="ARBA" id="ARBA00022691"/>
    </source>
</evidence>
<keyword evidence="2 8" id="KW-0489">Methyltransferase</keyword>
<dbReference type="InterPro" id="IPR050320">
    <property type="entry name" value="N5-glutamine_MTase"/>
</dbReference>
<dbReference type="GO" id="GO:0032259">
    <property type="term" value="P:methylation"/>
    <property type="evidence" value="ECO:0007669"/>
    <property type="project" value="UniProtKB-KW"/>
</dbReference>
<dbReference type="EMBL" id="BMER01000002">
    <property type="protein sequence ID" value="GGG88897.1"/>
    <property type="molecule type" value="Genomic_DNA"/>
</dbReference>
<keyword evidence="4" id="KW-0949">S-adenosyl-L-methionine</keyword>
<dbReference type="Pfam" id="PF05175">
    <property type="entry name" value="MTS"/>
    <property type="match status" value="1"/>
</dbReference>
<dbReference type="AlphaFoldDB" id="A0A917HST0"/>
<dbReference type="Pfam" id="PF17827">
    <property type="entry name" value="PrmC_N"/>
    <property type="match status" value="1"/>
</dbReference>
<dbReference type="SUPFAM" id="SSF53335">
    <property type="entry name" value="S-adenosyl-L-methionine-dependent methyltransferases"/>
    <property type="match status" value="1"/>
</dbReference>
<dbReference type="InterPro" id="IPR019874">
    <property type="entry name" value="RF_methyltr_PrmC"/>
</dbReference>
<reference evidence="8" key="2">
    <citation type="submission" date="2020-09" db="EMBL/GenBank/DDBJ databases">
        <authorList>
            <person name="Sun Q."/>
            <person name="Zhou Y."/>
        </authorList>
    </citation>
    <scope>NUCLEOTIDE SEQUENCE</scope>
    <source>
        <strain evidence="8">CGMCC 1.12195</strain>
    </source>
</reference>
<feature type="domain" description="Release factor glutamine methyltransferase N-terminal" evidence="7">
    <location>
        <begin position="13"/>
        <end position="81"/>
    </location>
</feature>
<dbReference type="GO" id="GO:0102559">
    <property type="term" value="F:peptide chain release factor N(5)-glutamine methyltransferase activity"/>
    <property type="evidence" value="ECO:0007669"/>
    <property type="project" value="UniProtKB-EC"/>
</dbReference>
<dbReference type="InterPro" id="IPR029063">
    <property type="entry name" value="SAM-dependent_MTases_sf"/>
</dbReference>
<dbReference type="Proteomes" id="UP000660862">
    <property type="component" value="Unassembled WGS sequence"/>
</dbReference>
<dbReference type="PANTHER" id="PTHR18895">
    <property type="entry name" value="HEMK METHYLTRANSFERASE"/>
    <property type="match status" value="1"/>
</dbReference>
<gene>
    <name evidence="8" type="primary">prmC</name>
    <name evidence="8" type="ORF">GCM10007415_23730</name>
</gene>
<accession>A0A917HST0</accession>
<keyword evidence="3" id="KW-0808">Transferase</keyword>
<comment type="catalytic activity">
    <reaction evidence="5">
        <text>L-glutaminyl-[peptide chain release factor] + S-adenosyl-L-methionine = N(5)-methyl-L-glutaminyl-[peptide chain release factor] + S-adenosyl-L-homocysteine + H(+)</text>
        <dbReference type="Rhea" id="RHEA:42896"/>
        <dbReference type="Rhea" id="RHEA-COMP:10271"/>
        <dbReference type="Rhea" id="RHEA-COMP:10272"/>
        <dbReference type="ChEBI" id="CHEBI:15378"/>
        <dbReference type="ChEBI" id="CHEBI:30011"/>
        <dbReference type="ChEBI" id="CHEBI:57856"/>
        <dbReference type="ChEBI" id="CHEBI:59789"/>
        <dbReference type="ChEBI" id="CHEBI:61891"/>
        <dbReference type="EC" id="2.1.1.297"/>
    </reaction>
</comment>
<evidence type="ECO:0000256" key="1">
    <source>
        <dbReference type="ARBA" id="ARBA00012771"/>
    </source>
</evidence>
<proteinExistence type="predicted"/>
<evidence type="ECO:0000313" key="9">
    <source>
        <dbReference type="Proteomes" id="UP000660862"/>
    </source>
</evidence>
<dbReference type="NCBIfam" id="TIGR00536">
    <property type="entry name" value="hemK_fam"/>
    <property type="match status" value="1"/>
</dbReference>
<dbReference type="InterPro" id="IPR004556">
    <property type="entry name" value="HemK-like"/>
</dbReference>
<feature type="domain" description="Methyltransferase small" evidence="6">
    <location>
        <begin position="120"/>
        <end position="209"/>
    </location>
</feature>
<evidence type="ECO:0000256" key="5">
    <source>
        <dbReference type="ARBA" id="ARBA00048391"/>
    </source>
</evidence>
<dbReference type="Gene3D" id="3.40.50.150">
    <property type="entry name" value="Vaccinia Virus protein VP39"/>
    <property type="match status" value="1"/>
</dbReference>
<dbReference type="CDD" id="cd02440">
    <property type="entry name" value="AdoMet_MTases"/>
    <property type="match status" value="1"/>
</dbReference>
<dbReference type="InterPro" id="IPR007848">
    <property type="entry name" value="Small_mtfrase_dom"/>
</dbReference>
<evidence type="ECO:0000256" key="3">
    <source>
        <dbReference type="ARBA" id="ARBA00022679"/>
    </source>
</evidence>
<dbReference type="NCBIfam" id="TIGR03534">
    <property type="entry name" value="RF_mod_PrmC"/>
    <property type="match status" value="1"/>
</dbReference>
<evidence type="ECO:0000313" key="8">
    <source>
        <dbReference type="EMBL" id="GGG88897.1"/>
    </source>
</evidence>
<reference evidence="8" key="1">
    <citation type="journal article" date="2014" name="Int. J. Syst. Evol. Microbiol.">
        <title>Complete genome sequence of Corynebacterium casei LMG S-19264T (=DSM 44701T), isolated from a smear-ripened cheese.</title>
        <authorList>
            <consortium name="US DOE Joint Genome Institute (JGI-PGF)"/>
            <person name="Walter F."/>
            <person name="Albersmeier A."/>
            <person name="Kalinowski J."/>
            <person name="Ruckert C."/>
        </authorList>
    </citation>
    <scope>NUCLEOTIDE SEQUENCE</scope>
    <source>
        <strain evidence="8">CGMCC 1.12195</strain>
    </source>
</reference>
<evidence type="ECO:0000259" key="7">
    <source>
        <dbReference type="Pfam" id="PF17827"/>
    </source>
</evidence>
<protein>
    <recommendedName>
        <fullName evidence="1">peptide chain release factor N(5)-glutamine methyltransferase</fullName>
        <ecNumber evidence="1">2.1.1.297</ecNumber>
    </recommendedName>
</protein>
<name>A0A917HST0_9SPHI</name>
<dbReference type="Gene3D" id="1.10.8.10">
    <property type="entry name" value="DNA helicase RuvA subunit, C-terminal domain"/>
    <property type="match status" value="1"/>
</dbReference>
<dbReference type="InterPro" id="IPR002052">
    <property type="entry name" value="DNA_methylase_N6_adenine_CS"/>
</dbReference>
<sequence>MFVFMQSIAAIEQQFANELADLYDASEVRQLCYLLFEDRYGWSKTNYLLNRQASVDQQDITWLNTMLSSLKKARPIQYILGHAWFMGMRLTVNETVLIPRPETEELVDLIIRQHGDAKTLSLRIIDIGTGSGCIAIALKKALPQAAVYAVDISADALHTARQNAASQSVDIEFINADILEWDTVFDHTSTFDIVVSNPPYITATEQNDMHRNVLNHEPHMALFVQGNAPLLYYERIAAFATEHLRTGGGLYFEINRDYGQALCDLLHKKGFNDVALHQDIQGADRMVHAKKSITNP</sequence>
<dbReference type="GO" id="GO:0003676">
    <property type="term" value="F:nucleic acid binding"/>
    <property type="evidence" value="ECO:0007669"/>
    <property type="project" value="InterPro"/>
</dbReference>
<dbReference type="EC" id="2.1.1.297" evidence="1"/>
<organism evidence="8 9">
    <name type="scientific">Parapedobacter pyrenivorans</name>
    <dbReference type="NCBI Taxonomy" id="1305674"/>
    <lineage>
        <taxon>Bacteria</taxon>
        <taxon>Pseudomonadati</taxon>
        <taxon>Bacteroidota</taxon>
        <taxon>Sphingobacteriia</taxon>
        <taxon>Sphingobacteriales</taxon>
        <taxon>Sphingobacteriaceae</taxon>
        <taxon>Parapedobacter</taxon>
    </lineage>
</organism>
<dbReference type="PANTHER" id="PTHR18895:SF74">
    <property type="entry name" value="MTRF1L RELEASE FACTOR GLUTAMINE METHYLTRANSFERASE"/>
    <property type="match status" value="1"/>
</dbReference>